<dbReference type="GO" id="GO:0097176">
    <property type="term" value="P:epoxide metabolic process"/>
    <property type="evidence" value="ECO:0007669"/>
    <property type="project" value="TreeGrafter"/>
</dbReference>
<dbReference type="GO" id="GO:0004301">
    <property type="term" value="F:epoxide hydrolase activity"/>
    <property type="evidence" value="ECO:0007669"/>
    <property type="project" value="TreeGrafter"/>
</dbReference>
<dbReference type="PANTHER" id="PTHR21661:SF71">
    <property type="entry name" value="EPOXIDE HYDROLASE N-TERMINAL DOMAIN-CONTAINING PROTEIN"/>
    <property type="match status" value="1"/>
</dbReference>
<evidence type="ECO:0000256" key="1">
    <source>
        <dbReference type="ARBA" id="ARBA00010088"/>
    </source>
</evidence>
<sequence length="476" mass="52950">MSQPTEPANAAPDGEIKEYKIHASRKYLDLTRQKLELARLPREVPDADSKAWWNPKPTLEPLIDFWRVAAHESLGRWLEHYSWEDYEKELNESVPQFRISIQTSTAEAPSRIHFIHARSRHPNAVPLMLIPPFPFTNLSFRHTTDAFTDPDDANTDQPFHLVIPSLPGLGFSDSLPNNVHVISTTSEMLDTLMKRLGYKYYLATNSGSSITPQGGIDWKIINHLAAHHVDSCLGVHFISPPLSAPKALKSPVEWLKLTVARTLQASVLGYAKEDIIALQRSERERAKKPPTADITTLGSFGAGAFDPNTLAYALCDSPTGLLVFFLTLIRMLGSDKEFTSSELITIAKLTWLPGPEGTMRLWAENYLSGGKETGAKSWRKPKASITVFLADESPSQSEADSARKAVSSRSAHPYVCPSWGRQHYEVVWTGRVRGKQGLLAWERPQVIADGARNLAKALLAVDKGLFEAENPVDRTV</sequence>
<dbReference type="OrthoDB" id="7130006at2759"/>
<dbReference type="Gene3D" id="3.40.50.1820">
    <property type="entry name" value="alpha/beta hydrolase"/>
    <property type="match status" value="1"/>
</dbReference>
<dbReference type="AlphaFoldDB" id="A0A9P8U189"/>
<keyword evidence="5" id="KW-1185">Reference proteome</keyword>
<evidence type="ECO:0000313" key="5">
    <source>
        <dbReference type="Proteomes" id="UP000827724"/>
    </source>
</evidence>
<proteinExistence type="inferred from homology"/>
<dbReference type="EMBL" id="JAIWOZ010000001">
    <property type="protein sequence ID" value="KAH6611409.1"/>
    <property type="molecule type" value="Genomic_DNA"/>
</dbReference>
<dbReference type="SUPFAM" id="SSF53474">
    <property type="entry name" value="alpha/beta-Hydrolases"/>
    <property type="match status" value="1"/>
</dbReference>
<keyword evidence="2 4" id="KW-0378">Hydrolase</keyword>
<feature type="domain" description="Epoxide hydrolase N-terminal" evidence="3">
    <location>
        <begin position="16"/>
        <end position="140"/>
    </location>
</feature>
<comment type="similarity">
    <text evidence="1">Belongs to the peptidase S33 family.</text>
</comment>
<dbReference type="InterPro" id="IPR010497">
    <property type="entry name" value="Epoxide_hydro_N"/>
</dbReference>
<dbReference type="PANTHER" id="PTHR21661">
    <property type="entry name" value="EPOXIDE HYDROLASE 1-RELATED"/>
    <property type="match status" value="1"/>
</dbReference>
<reference evidence="4" key="1">
    <citation type="submission" date="2021-08" db="EMBL/GenBank/DDBJ databases">
        <title>Chromosome-Level Trichoderma cornu-damae using Hi-C Data.</title>
        <authorList>
            <person name="Kim C.S."/>
        </authorList>
    </citation>
    <scope>NUCLEOTIDE SEQUENCE</scope>
    <source>
        <strain evidence="4">KA19-0412C</strain>
    </source>
</reference>
<name>A0A9P8U189_9HYPO</name>
<protein>
    <submittedName>
        <fullName evidence="4">Epoxide hydrolase</fullName>
    </submittedName>
</protein>
<dbReference type="InterPro" id="IPR029058">
    <property type="entry name" value="AB_hydrolase_fold"/>
</dbReference>
<evidence type="ECO:0000256" key="2">
    <source>
        <dbReference type="ARBA" id="ARBA00022801"/>
    </source>
</evidence>
<gene>
    <name evidence="4" type="ORF">Trco_001429</name>
</gene>
<evidence type="ECO:0000259" key="3">
    <source>
        <dbReference type="Pfam" id="PF06441"/>
    </source>
</evidence>
<evidence type="ECO:0000313" key="4">
    <source>
        <dbReference type="EMBL" id="KAH6611409.1"/>
    </source>
</evidence>
<comment type="caution">
    <text evidence="4">The sequence shown here is derived from an EMBL/GenBank/DDBJ whole genome shotgun (WGS) entry which is preliminary data.</text>
</comment>
<organism evidence="4 5">
    <name type="scientific">Trichoderma cornu-damae</name>
    <dbReference type="NCBI Taxonomy" id="654480"/>
    <lineage>
        <taxon>Eukaryota</taxon>
        <taxon>Fungi</taxon>
        <taxon>Dikarya</taxon>
        <taxon>Ascomycota</taxon>
        <taxon>Pezizomycotina</taxon>
        <taxon>Sordariomycetes</taxon>
        <taxon>Hypocreomycetidae</taxon>
        <taxon>Hypocreales</taxon>
        <taxon>Hypocreaceae</taxon>
        <taxon>Trichoderma</taxon>
    </lineage>
</organism>
<dbReference type="Pfam" id="PF06441">
    <property type="entry name" value="EHN"/>
    <property type="match status" value="1"/>
</dbReference>
<accession>A0A9P8U189</accession>
<dbReference type="Proteomes" id="UP000827724">
    <property type="component" value="Unassembled WGS sequence"/>
</dbReference>